<dbReference type="OrthoDB" id="1467719at2"/>
<evidence type="ECO:0000313" key="2">
    <source>
        <dbReference type="EMBL" id="SFH92111.1"/>
    </source>
</evidence>
<evidence type="ECO:0000256" key="1">
    <source>
        <dbReference type="SAM" id="Phobius"/>
    </source>
</evidence>
<keyword evidence="1" id="KW-0812">Transmembrane</keyword>
<accession>A0A1I3E0A2</accession>
<dbReference type="InterPro" id="IPR007060">
    <property type="entry name" value="FtsL/DivIC"/>
</dbReference>
<gene>
    <name evidence="2" type="ORF">SAMN05443292_0791</name>
</gene>
<sequence>MKNLIKDIQKPNEVFRLVKKYILNKYVITIFLFLIWMVFFDSTSFLVINEIDGNITKNEQQLAHYKSEYEKNNSFYEKLMNNKSEKEKFARENYFMKKPNEEIFIIVVDSSNIAEKANP</sequence>
<dbReference type="RefSeq" id="WP_090078828.1">
    <property type="nucleotide sequence ID" value="NZ_FOQT01000001.1"/>
</dbReference>
<keyword evidence="3" id="KW-1185">Reference proteome</keyword>
<proteinExistence type="predicted"/>
<dbReference type="STRING" id="1125876.SAMN05443292_0791"/>
<keyword evidence="1" id="KW-0472">Membrane</keyword>
<reference evidence="2 3" key="1">
    <citation type="submission" date="2016-10" db="EMBL/GenBank/DDBJ databases">
        <authorList>
            <person name="de Groot N.N."/>
        </authorList>
    </citation>
    <scope>NUCLEOTIDE SEQUENCE [LARGE SCALE GENOMIC DNA]</scope>
    <source>
        <strain evidence="2 3">DSM 26000</strain>
    </source>
</reference>
<keyword evidence="1" id="KW-1133">Transmembrane helix</keyword>
<feature type="transmembrane region" description="Helical" evidence="1">
    <location>
        <begin position="21"/>
        <end position="40"/>
    </location>
</feature>
<name>A0A1I3E0A2_9FLAO</name>
<protein>
    <submittedName>
        <fullName evidence="2">Septum formation initiator</fullName>
    </submittedName>
</protein>
<evidence type="ECO:0000313" key="3">
    <source>
        <dbReference type="Proteomes" id="UP000198931"/>
    </source>
</evidence>
<dbReference type="EMBL" id="FOQT01000001">
    <property type="protein sequence ID" value="SFH92111.1"/>
    <property type="molecule type" value="Genomic_DNA"/>
</dbReference>
<organism evidence="2 3">
    <name type="scientific">Halpernia frigidisoli</name>
    <dbReference type="NCBI Taxonomy" id="1125876"/>
    <lineage>
        <taxon>Bacteria</taxon>
        <taxon>Pseudomonadati</taxon>
        <taxon>Bacteroidota</taxon>
        <taxon>Flavobacteriia</taxon>
        <taxon>Flavobacteriales</taxon>
        <taxon>Weeksellaceae</taxon>
        <taxon>Chryseobacterium group</taxon>
        <taxon>Halpernia</taxon>
    </lineage>
</organism>
<dbReference type="AlphaFoldDB" id="A0A1I3E0A2"/>
<dbReference type="Proteomes" id="UP000198931">
    <property type="component" value="Unassembled WGS sequence"/>
</dbReference>
<dbReference type="Pfam" id="PF04977">
    <property type="entry name" value="DivIC"/>
    <property type="match status" value="1"/>
</dbReference>